<evidence type="ECO:0000256" key="1">
    <source>
        <dbReference type="ARBA" id="ARBA00000632"/>
    </source>
</evidence>
<dbReference type="InterPro" id="IPR002196">
    <property type="entry name" value="Glyco_hydro_24"/>
</dbReference>
<evidence type="ECO:0000313" key="8">
    <source>
        <dbReference type="Proteomes" id="UP001180081"/>
    </source>
</evidence>
<keyword evidence="3 6" id="KW-0081">Bacteriolytic enzyme</keyword>
<keyword evidence="5 6" id="KW-0326">Glycosidase</keyword>
<sequence length="158" mass="16510">MSLRGRLIAAGAAGSLLLAALLIDPHEGEVRQAYLDPVGVPTACFGQTGAAVRMGRAYGAEECAGMLVAGTRVAMADVARCIPVALPVGMQAALTSFAFNVGGRQLCRSTLVRKAKAGDLMGACAELSRWTYAGGRQWPGLVRRRAHERAVCEGRAVL</sequence>
<keyword evidence="8" id="KW-1185">Reference proteome</keyword>
<keyword evidence="2 6" id="KW-0929">Antimicrobial</keyword>
<dbReference type="InterPro" id="IPR023346">
    <property type="entry name" value="Lysozyme-like_dom_sf"/>
</dbReference>
<dbReference type="PANTHER" id="PTHR38107">
    <property type="match status" value="1"/>
</dbReference>
<dbReference type="Pfam" id="PF00959">
    <property type="entry name" value="Phage_lysozyme"/>
    <property type="match status" value="1"/>
</dbReference>
<dbReference type="EC" id="3.2.1.17" evidence="6"/>
<dbReference type="CDD" id="cd16900">
    <property type="entry name" value="endolysin_R21-like"/>
    <property type="match status" value="1"/>
</dbReference>
<dbReference type="SUPFAM" id="SSF53955">
    <property type="entry name" value="Lysozyme-like"/>
    <property type="match status" value="1"/>
</dbReference>
<organism evidence="7 8">
    <name type="scientific">Chitinimonas viridis</name>
    <dbReference type="NCBI Taxonomy" id="664880"/>
    <lineage>
        <taxon>Bacteria</taxon>
        <taxon>Pseudomonadati</taxon>
        <taxon>Pseudomonadota</taxon>
        <taxon>Betaproteobacteria</taxon>
        <taxon>Neisseriales</taxon>
        <taxon>Chitinibacteraceae</taxon>
        <taxon>Chitinimonas</taxon>
    </lineage>
</organism>
<evidence type="ECO:0000256" key="4">
    <source>
        <dbReference type="ARBA" id="ARBA00022801"/>
    </source>
</evidence>
<reference evidence="7" key="1">
    <citation type="journal article" date="2014" name="Int. J. Syst. Evol. Microbiol.">
        <title>Complete genome of a new Firmicutes species belonging to the dominant human colonic microbiota ('Ruminococcus bicirculans') reveals two chromosomes and a selective capacity to utilize plant glucans.</title>
        <authorList>
            <consortium name="NISC Comparative Sequencing Program"/>
            <person name="Wegmann U."/>
            <person name="Louis P."/>
            <person name="Goesmann A."/>
            <person name="Henrissat B."/>
            <person name="Duncan S.H."/>
            <person name="Flint H.J."/>
        </authorList>
    </citation>
    <scope>NUCLEOTIDE SEQUENCE</scope>
    <source>
        <strain evidence="7">CECT 7703</strain>
    </source>
</reference>
<name>A0ABT8B224_9NEIS</name>
<dbReference type="InterPro" id="IPR043688">
    <property type="entry name" value="SAR_endolysin-like"/>
</dbReference>
<keyword evidence="4 6" id="KW-0378">Hydrolase</keyword>
<evidence type="ECO:0000313" key="7">
    <source>
        <dbReference type="EMBL" id="MDN3575875.1"/>
    </source>
</evidence>
<dbReference type="InterPro" id="IPR034690">
    <property type="entry name" value="Endolysin_T4_type"/>
</dbReference>
<reference evidence="7" key="2">
    <citation type="submission" date="2023-06" db="EMBL/GenBank/DDBJ databases">
        <authorList>
            <person name="Lucena T."/>
            <person name="Sun Q."/>
        </authorList>
    </citation>
    <scope>NUCLEOTIDE SEQUENCE</scope>
    <source>
        <strain evidence="7">CECT 7703</strain>
    </source>
</reference>
<dbReference type="EMBL" id="JAUFPU010000003">
    <property type="protein sequence ID" value="MDN3575875.1"/>
    <property type="molecule type" value="Genomic_DNA"/>
</dbReference>
<dbReference type="PANTHER" id="PTHR38107:SF3">
    <property type="entry name" value="LYSOZYME RRRD-RELATED"/>
    <property type="match status" value="1"/>
</dbReference>
<dbReference type="HAMAP" id="MF_04136">
    <property type="entry name" value="SAR_ENDOLYSIN"/>
    <property type="match status" value="1"/>
</dbReference>
<dbReference type="Gene3D" id="1.10.530.40">
    <property type="match status" value="1"/>
</dbReference>
<gene>
    <name evidence="7" type="ORF">QWZ03_03700</name>
</gene>
<dbReference type="RefSeq" id="WP_290331518.1">
    <property type="nucleotide sequence ID" value="NZ_JAUFPU010000003.1"/>
</dbReference>
<accession>A0ABT8B224</accession>
<proteinExistence type="inferred from homology"/>
<dbReference type="InterPro" id="IPR051018">
    <property type="entry name" value="Bacteriophage_GH24"/>
</dbReference>
<evidence type="ECO:0000256" key="5">
    <source>
        <dbReference type="ARBA" id="ARBA00023295"/>
    </source>
</evidence>
<evidence type="ECO:0000256" key="2">
    <source>
        <dbReference type="ARBA" id="ARBA00022529"/>
    </source>
</evidence>
<dbReference type="HAMAP" id="MF_04110">
    <property type="entry name" value="ENDOLYSIN_T4"/>
    <property type="match status" value="1"/>
</dbReference>
<evidence type="ECO:0000256" key="3">
    <source>
        <dbReference type="ARBA" id="ARBA00022638"/>
    </source>
</evidence>
<comment type="similarity">
    <text evidence="6">Belongs to the glycosyl hydrolase 24 family.</text>
</comment>
<comment type="catalytic activity">
    <reaction evidence="1 6">
        <text>Hydrolysis of (1-&gt;4)-beta-linkages between N-acetylmuramic acid and N-acetyl-D-glucosamine residues in a peptidoglycan and between N-acetyl-D-glucosamine residues in chitodextrins.</text>
        <dbReference type="EC" id="3.2.1.17"/>
    </reaction>
</comment>
<dbReference type="Proteomes" id="UP001180081">
    <property type="component" value="Unassembled WGS sequence"/>
</dbReference>
<comment type="caution">
    <text evidence="7">The sequence shown here is derived from an EMBL/GenBank/DDBJ whole genome shotgun (WGS) entry which is preliminary data.</text>
</comment>
<dbReference type="InterPro" id="IPR023347">
    <property type="entry name" value="Lysozyme_dom_sf"/>
</dbReference>
<protein>
    <recommendedName>
        <fullName evidence="6">Lysozyme</fullName>
        <ecNumber evidence="6">3.2.1.17</ecNumber>
    </recommendedName>
</protein>
<evidence type="ECO:0000256" key="6">
    <source>
        <dbReference type="RuleBase" id="RU003788"/>
    </source>
</evidence>